<dbReference type="SUPFAM" id="SSF55347">
    <property type="entry name" value="Glyceraldehyde-3-phosphate dehydrogenase-like, C-terminal domain"/>
    <property type="match status" value="1"/>
</dbReference>
<feature type="domain" description="GFO/IDH/MocA-like oxidoreductase" evidence="4">
    <location>
        <begin position="186"/>
        <end position="320"/>
    </location>
</feature>
<dbReference type="PANTHER" id="PTHR43818:SF11">
    <property type="entry name" value="BCDNA.GH03377"/>
    <property type="match status" value="1"/>
</dbReference>
<proteinExistence type="predicted"/>
<dbReference type="PANTHER" id="PTHR43818">
    <property type="entry name" value="BCDNA.GH03377"/>
    <property type="match status" value="1"/>
</dbReference>
<dbReference type="AlphaFoldDB" id="I0UZ14"/>
<dbReference type="Gene3D" id="3.30.360.10">
    <property type="entry name" value="Dihydrodipicolinate Reductase, domain 2"/>
    <property type="match status" value="1"/>
</dbReference>
<dbReference type="Gene3D" id="3.40.50.720">
    <property type="entry name" value="NAD(P)-binding Rossmann-like Domain"/>
    <property type="match status" value="1"/>
</dbReference>
<protein>
    <submittedName>
        <fullName evidence="5">Putative dehydrogenase</fullName>
    </submittedName>
</protein>
<dbReference type="STRING" id="882086.SacxiDRAFT_0852"/>
<keyword evidence="1" id="KW-0560">Oxidoreductase</keyword>
<evidence type="ECO:0000259" key="4">
    <source>
        <dbReference type="Pfam" id="PF22725"/>
    </source>
</evidence>
<dbReference type="InterPro" id="IPR036291">
    <property type="entry name" value="NAD(P)-bd_dom_sf"/>
</dbReference>
<dbReference type="InterPro" id="IPR050463">
    <property type="entry name" value="Gfo/Idh/MocA_oxidrdct_glycsds"/>
</dbReference>
<organism evidence="5 6">
    <name type="scientific">Saccharomonospora xinjiangensis XJ-54</name>
    <dbReference type="NCBI Taxonomy" id="882086"/>
    <lineage>
        <taxon>Bacteria</taxon>
        <taxon>Bacillati</taxon>
        <taxon>Actinomycetota</taxon>
        <taxon>Actinomycetes</taxon>
        <taxon>Pseudonocardiales</taxon>
        <taxon>Pseudonocardiaceae</taxon>
        <taxon>Saccharomonospora</taxon>
    </lineage>
</organism>
<feature type="region of interest" description="Disordered" evidence="2">
    <location>
        <begin position="1"/>
        <end position="45"/>
    </location>
</feature>
<name>I0UZ14_9PSEU</name>
<gene>
    <name evidence="5" type="ORF">SacxiDRAFT_0852</name>
</gene>
<dbReference type="EMBL" id="JH636049">
    <property type="protein sequence ID" value="EID53117.1"/>
    <property type="molecule type" value="Genomic_DNA"/>
</dbReference>
<keyword evidence="6" id="KW-1185">Reference proteome</keyword>
<reference evidence="5 6" key="1">
    <citation type="submission" date="2012-01" db="EMBL/GenBank/DDBJ databases">
        <title>Improved High-Quality Draft sequence of Saccharomonospora xinjiangensis XJ-54.</title>
        <authorList>
            <consortium name="US DOE Joint Genome Institute"/>
            <person name="Lucas S."/>
            <person name="Han J."/>
            <person name="Lapidus A."/>
            <person name="Cheng J.-F."/>
            <person name="Goodwin L."/>
            <person name="Pitluck S."/>
            <person name="Peters L."/>
            <person name="Mikhailova N."/>
            <person name="Teshima H."/>
            <person name="Detter J.C."/>
            <person name="Han C."/>
            <person name="Tapia R."/>
            <person name="Land M."/>
            <person name="Hauser L."/>
            <person name="Kyrpides N."/>
            <person name="Ivanova N."/>
            <person name="Pagani I."/>
            <person name="Brambilla E.-M."/>
            <person name="Klenk H.-P."/>
            <person name="Woyke T."/>
        </authorList>
    </citation>
    <scope>NUCLEOTIDE SEQUENCE [LARGE SCALE GENOMIC DNA]</scope>
    <source>
        <strain evidence="5 6">XJ-54</strain>
    </source>
</reference>
<dbReference type="SUPFAM" id="SSF51735">
    <property type="entry name" value="NAD(P)-binding Rossmann-fold domains"/>
    <property type="match status" value="1"/>
</dbReference>
<feature type="domain" description="Gfo/Idh/MocA-like oxidoreductase N-terminal" evidence="3">
    <location>
        <begin position="48"/>
        <end position="167"/>
    </location>
</feature>
<evidence type="ECO:0000256" key="1">
    <source>
        <dbReference type="ARBA" id="ARBA00023002"/>
    </source>
</evidence>
<dbReference type="Pfam" id="PF22725">
    <property type="entry name" value="GFO_IDH_MocA_C3"/>
    <property type="match status" value="1"/>
</dbReference>
<accession>I0UZ14</accession>
<dbReference type="InterPro" id="IPR000683">
    <property type="entry name" value="Gfo/Idh/MocA-like_OxRdtase_N"/>
</dbReference>
<dbReference type="HOGENOM" id="CLU_023194_17_0_11"/>
<dbReference type="eggNOG" id="COG0673">
    <property type="taxonomic scope" value="Bacteria"/>
</dbReference>
<dbReference type="InterPro" id="IPR055170">
    <property type="entry name" value="GFO_IDH_MocA-like_dom"/>
</dbReference>
<dbReference type="GO" id="GO:0016491">
    <property type="term" value="F:oxidoreductase activity"/>
    <property type="evidence" value="ECO:0007669"/>
    <property type="project" value="UniProtKB-KW"/>
</dbReference>
<dbReference type="GO" id="GO:0000166">
    <property type="term" value="F:nucleotide binding"/>
    <property type="evidence" value="ECO:0007669"/>
    <property type="project" value="InterPro"/>
</dbReference>
<evidence type="ECO:0000313" key="6">
    <source>
        <dbReference type="Proteomes" id="UP000004691"/>
    </source>
</evidence>
<evidence type="ECO:0000313" key="5">
    <source>
        <dbReference type="EMBL" id="EID53117.1"/>
    </source>
</evidence>
<dbReference type="Pfam" id="PF01408">
    <property type="entry name" value="GFO_IDH_MocA"/>
    <property type="match status" value="1"/>
</dbReference>
<dbReference type="Proteomes" id="UP000004691">
    <property type="component" value="Unassembled WGS sequence"/>
</dbReference>
<feature type="compositionally biased region" description="Low complexity" evidence="2">
    <location>
        <begin position="1"/>
        <end position="18"/>
    </location>
</feature>
<sequence length="420" mass="45786">MAGQAEPAPQAEPSASRRWSPRKSESDVGFRLVTEQASSNDGRRPSLGVAMVGHAFMGAVHSHAWRSVARFFDVPRTPRMVVLGGRDPERTAQAAERMGWAESATDWRALVERDDVDLVDICTPGDTHAEIAIAALEAGKHVLCEKPLANTVDEAERMVEAAERARQRGVFSMVAFNYRRVPALALARRLVAEGRMGELRHVRAAYLQDWLSDAESPMTWRLRKEQAGSGALGDIGAHIIDATQYVSGQTITGVSGLTETFVRQRPSQGAGGTENVTVDDCAVFTARFSSGAVGTFEATRYALGRKNALRIEINGSRGSLAFDLESMNELWFHDGQEPPETGGFRRIVVTEPTHPYAGAWWPPGHVLGYEHTFTHEIADLLVAIEAGTPPEPGFADGLRVQRVLEAVERSAENGSTYITV</sequence>
<evidence type="ECO:0000259" key="3">
    <source>
        <dbReference type="Pfam" id="PF01408"/>
    </source>
</evidence>
<evidence type="ECO:0000256" key="2">
    <source>
        <dbReference type="SAM" id="MobiDB-lite"/>
    </source>
</evidence>